<gene>
    <name evidence="2" type="ORF">GCM10011402_36210</name>
</gene>
<keyword evidence="1" id="KW-1133">Transmembrane helix</keyword>
<protein>
    <submittedName>
        <fullName evidence="2">Uncharacterized protein</fullName>
    </submittedName>
</protein>
<name>A0ABQ1VM51_9RHOB</name>
<evidence type="ECO:0000313" key="3">
    <source>
        <dbReference type="Proteomes" id="UP000640509"/>
    </source>
</evidence>
<dbReference type="RefSeq" id="WP_188717049.1">
    <property type="nucleotide sequence ID" value="NZ_BMIV01000028.1"/>
</dbReference>
<keyword evidence="1" id="KW-0812">Transmembrane</keyword>
<accession>A0ABQ1VM51</accession>
<organism evidence="2 3">
    <name type="scientific">Paracoccus acridae</name>
    <dbReference type="NCBI Taxonomy" id="1795310"/>
    <lineage>
        <taxon>Bacteria</taxon>
        <taxon>Pseudomonadati</taxon>
        <taxon>Pseudomonadota</taxon>
        <taxon>Alphaproteobacteria</taxon>
        <taxon>Rhodobacterales</taxon>
        <taxon>Paracoccaceae</taxon>
        <taxon>Paracoccus</taxon>
    </lineage>
</organism>
<dbReference type="Proteomes" id="UP000640509">
    <property type="component" value="Unassembled WGS sequence"/>
</dbReference>
<proteinExistence type="predicted"/>
<keyword evidence="1" id="KW-0472">Membrane</keyword>
<comment type="caution">
    <text evidence="2">The sequence shown here is derived from an EMBL/GenBank/DDBJ whole genome shotgun (WGS) entry which is preliminary data.</text>
</comment>
<evidence type="ECO:0000313" key="2">
    <source>
        <dbReference type="EMBL" id="GGF80338.1"/>
    </source>
</evidence>
<feature type="transmembrane region" description="Helical" evidence="1">
    <location>
        <begin position="75"/>
        <end position="96"/>
    </location>
</feature>
<reference evidence="3" key="1">
    <citation type="journal article" date="2019" name="Int. J. Syst. Evol. Microbiol.">
        <title>The Global Catalogue of Microorganisms (GCM) 10K type strain sequencing project: providing services to taxonomists for standard genome sequencing and annotation.</title>
        <authorList>
            <consortium name="The Broad Institute Genomics Platform"/>
            <consortium name="The Broad Institute Genome Sequencing Center for Infectious Disease"/>
            <person name="Wu L."/>
            <person name="Ma J."/>
        </authorList>
    </citation>
    <scope>NUCLEOTIDE SEQUENCE [LARGE SCALE GENOMIC DNA]</scope>
    <source>
        <strain evidence="3">CGMCC 1.15419</strain>
    </source>
</reference>
<sequence length="97" mass="10496">MKPLVLNTRAANRVRIAAWSLAALLVLSPLLATSVTDQVAWGVFDFIFAALLIGGLGVGWEIILKATRHRLWRAVLAMALLGSVLLIWAELAVGIIH</sequence>
<keyword evidence="3" id="KW-1185">Reference proteome</keyword>
<evidence type="ECO:0000256" key="1">
    <source>
        <dbReference type="SAM" id="Phobius"/>
    </source>
</evidence>
<dbReference type="EMBL" id="BMIV01000028">
    <property type="protein sequence ID" value="GGF80338.1"/>
    <property type="molecule type" value="Genomic_DNA"/>
</dbReference>
<feature type="transmembrane region" description="Helical" evidence="1">
    <location>
        <begin position="42"/>
        <end position="63"/>
    </location>
</feature>